<comment type="caution">
    <text evidence="2">The sequence shown here is derived from an EMBL/GenBank/DDBJ whole genome shotgun (WGS) entry which is preliminary data.</text>
</comment>
<dbReference type="InterPro" id="IPR029058">
    <property type="entry name" value="AB_hydrolase_fold"/>
</dbReference>
<evidence type="ECO:0000313" key="3">
    <source>
        <dbReference type="Proteomes" id="UP000821853"/>
    </source>
</evidence>
<dbReference type="OrthoDB" id="6777020at2759"/>
<dbReference type="InterPro" id="IPR006693">
    <property type="entry name" value="AB_hydrolase_lipase"/>
</dbReference>
<proteinExistence type="predicted"/>
<dbReference type="AlphaFoldDB" id="A0A9J6GPJ8"/>
<evidence type="ECO:0000259" key="1">
    <source>
        <dbReference type="Pfam" id="PF04083"/>
    </source>
</evidence>
<gene>
    <name evidence="2" type="ORF">HPB48_011012</name>
</gene>
<dbReference type="Pfam" id="PF04083">
    <property type="entry name" value="Abhydro_lipase"/>
    <property type="match status" value="1"/>
</dbReference>
<organism evidence="2 3">
    <name type="scientific">Haemaphysalis longicornis</name>
    <name type="common">Bush tick</name>
    <dbReference type="NCBI Taxonomy" id="44386"/>
    <lineage>
        <taxon>Eukaryota</taxon>
        <taxon>Metazoa</taxon>
        <taxon>Ecdysozoa</taxon>
        <taxon>Arthropoda</taxon>
        <taxon>Chelicerata</taxon>
        <taxon>Arachnida</taxon>
        <taxon>Acari</taxon>
        <taxon>Parasitiformes</taxon>
        <taxon>Ixodida</taxon>
        <taxon>Ixodoidea</taxon>
        <taxon>Ixodidae</taxon>
        <taxon>Haemaphysalinae</taxon>
        <taxon>Haemaphysalis</taxon>
    </lineage>
</organism>
<dbReference type="EMBL" id="JABSTR010000008">
    <property type="protein sequence ID" value="KAH9377202.1"/>
    <property type="molecule type" value="Genomic_DNA"/>
</dbReference>
<sequence>MQTEIISAKGYPVEEHNVITEDGYILTLIRIPWGLMGPGLRRRPVVFLQHGLVCSAADWVINLPHQSLGAIPRSIGSYLLR</sequence>
<dbReference type="OMA" id="TLIRIPW"/>
<accession>A0A9J6GPJ8</accession>
<dbReference type="SUPFAM" id="SSF53474">
    <property type="entry name" value="alpha/beta-Hydrolases"/>
    <property type="match status" value="1"/>
</dbReference>
<dbReference type="PANTHER" id="PTHR11005">
    <property type="entry name" value="LYSOSOMAL ACID LIPASE-RELATED"/>
    <property type="match status" value="1"/>
</dbReference>
<reference evidence="2 3" key="1">
    <citation type="journal article" date="2020" name="Cell">
        <title>Large-Scale Comparative Analyses of Tick Genomes Elucidate Their Genetic Diversity and Vector Capacities.</title>
        <authorList>
            <consortium name="Tick Genome and Microbiome Consortium (TIGMIC)"/>
            <person name="Jia N."/>
            <person name="Wang J."/>
            <person name="Shi W."/>
            <person name="Du L."/>
            <person name="Sun Y."/>
            <person name="Zhan W."/>
            <person name="Jiang J.F."/>
            <person name="Wang Q."/>
            <person name="Zhang B."/>
            <person name="Ji P."/>
            <person name="Bell-Sakyi L."/>
            <person name="Cui X.M."/>
            <person name="Yuan T.T."/>
            <person name="Jiang B.G."/>
            <person name="Yang W.F."/>
            <person name="Lam T.T."/>
            <person name="Chang Q.C."/>
            <person name="Ding S.J."/>
            <person name="Wang X.J."/>
            <person name="Zhu J.G."/>
            <person name="Ruan X.D."/>
            <person name="Zhao L."/>
            <person name="Wei J.T."/>
            <person name="Ye R.Z."/>
            <person name="Que T.C."/>
            <person name="Du C.H."/>
            <person name="Zhou Y.H."/>
            <person name="Cheng J.X."/>
            <person name="Dai P.F."/>
            <person name="Guo W.B."/>
            <person name="Han X.H."/>
            <person name="Huang E.J."/>
            <person name="Li L.F."/>
            <person name="Wei W."/>
            <person name="Gao Y.C."/>
            <person name="Liu J.Z."/>
            <person name="Shao H.Z."/>
            <person name="Wang X."/>
            <person name="Wang C.C."/>
            <person name="Yang T.C."/>
            <person name="Huo Q.B."/>
            <person name="Li W."/>
            <person name="Chen H.Y."/>
            <person name="Chen S.E."/>
            <person name="Zhou L.G."/>
            <person name="Ni X.B."/>
            <person name="Tian J.H."/>
            <person name="Sheng Y."/>
            <person name="Liu T."/>
            <person name="Pan Y.S."/>
            <person name="Xia L.Y."/>
            <person name="Li J."/>
            <person name="Zhao F."/>
            <person name="Cao W.C."/>
        </authorList>
    </citation>
    <scope>NUCLEOTIDE SEQUENCE [LARGE SCALE GENOMIC DNA]</scope>
    <source>
        <strain evidence="2">HaeL-2018</strain>
    </source>
</reference>
<dbReference type="GO" id="GO:0006629">
    <property type="term" value="P:lipid metabolic process"/>
    <property type="evidence" value="ECO:0007669"/>
    <property type="project" value="InterPro"/>
</dbReference>
<name>A0A9J6GPJ8_HAELO</name>
<dbReference type="Gene3D" id="3.40.50.1820">
    <property type="entry name" value="alpha/beta hydrolase"/>
    <property type="match status" value="1"/>
</dbReference>
<keyword evidence="3" id="KW-1185">Reference proteome</keyword>
<feature type="domain" description="Partial AB-hydrolase lipase" evidence="1">
    <location>
        <begin position="3"/>
        <end position="63"/>
    </location>
</feature>
<protein>
    <recommendedName>
        <fullName evidence="1">Partial AB-hydrolase lipase domain-containing protein</fullName>
    </recommendedName>
</protein>
<dbReference type="VEuPathDB" id="VectorBase:HLOH_063442"/>
<evidence type="ECO:0000313" key="2">
    <source>
        <dbReference type="EMBL" id="KAH9377202.1"/>
    </source>
</evidence>
<dbReference type="Proteomes" id="UP000821853">
    <property type="component" value="Unassembled WGS sequence"/>
</dbReference>